<dbReference type="GeneID" id="102807083"/>
<evidence type="ECO:0000256" key="1">
    <source>
        <dbReference type="ARBA" id="ARBA00004141"/>
    </source>
</evidence>
<evidence type="ECO:0000256" key="6">
    <source>
        <dbReference type="SAM" id="MobiDB-lite"/>
    </source>
</evidence>
<feature type="region of interest" description="Disordered" evidence="6">
    <location>
        <begin position="38"/>
        <end position="62"/>
    </location>
</feature>
<dbReference type="InterPro" id="IPR058533">
    <property type="entry name" value="Cation_efflux_TM"/>
</dbReference>
<evidence type="ECO:0000256" key="5">
    <source>
        <dbReference type="ARBA" id="ARBA00023136"/>
    </source>
</evidence>
<protein>
    <submittedName>
        <fullName evidence="10">Metal tolerance protein 4-like</fullName>
    </submittedName>
</protein>
<evidence type="ECO:0000313" key="10">
    <source>
        <dbReference type="RefSeq" id="XP_006822835.1"/>
    </source>
</evidence>
<accession>A0ABM0MS44</accession>
<dbReference type="InterPro" id="IPR050291">
    <property type="entry name" value="CDF_Transporter"/>
</dbReference>
<keyword evidence="5 7" id="KW-0472">Membrane</keyword>
<proteinExistence type="predicted"/>
<feature type="domain" description="Cation efflux protein transmembrane" evidence="8">
    <location>
        <begin position="141"/>
        <end position="198"/>
    </location>
</feature>
<evidence type="ECO:0000313" key="9">
    <source>
        <dbReference type="Proteomes" id="UP000694865"/>
    </source>
</evidence>
<feature type="compositionally biased region" description="Basic and acidic residues" evidence="6">
    <location>
        <begin position="53"/>
        <end position="62"/>
    </location>
</feature>
<feature type="non-terminal residue" evidence="10">
    <location>
        <position position="199"/>
    </location>
</feature>
<keyword evidence="9" id="KW-1185">Reference proteome</keyword>
<keyword evidence="3 7" id="KW-0812">Transmembrane</keyword>
<dbReference type="InterPro" id="IPR027469">
    <property type="entry name" value="Cation_efflux_TMD_sf"/>
</dbReference>
<dbReference type="PANTHER" id="PTHR43840">
    <property type="entry name" value="MITOCHONDRIAL METAL TRANSPORTER 1-RELATED"/>
    <property type="match status" value="1"/>
</dbReference>
<dbReference type="RefSeq" id="XP_006822835.1">
    <property type="nucleotide sequence ID" value="XM_006822772.1"/>
</dbReference>
<gene>
    <name evidence="10" type="primary">LOC102807083</name>
</gene>
<name>A0ABM0MS44_SACKO</name>
<evidence type="ECO:0000256" key="7">
    <source>
        <dbReference type="SAM" id="Phobius"/>
    </source>
</evidence>
<reference evidence="10" key="1">
    <citation type="submission" date="2025-08" db="UniProtKB">
        <authorList>
            <consortium name="RefSeq"/>
        </authorList>
    </citation>
    <scope>IDENTIFICATION</scope>
    <source>
        <tissue evidence="10">Testes</tissue>
    </source>
</reference>
<evidence type="ECO:0000256" key="4">
    <source>
        <dbReference type="ARBA" id="ARBA00022989"/>
    </source>
</evidence>
<evidence type="ECO:0000256" key="2">
    <source>
        <dbReference type="ARBA" id="ARBA00022448"/>
    </source>
</evidence>
<dbReference type="Gene3D" id="1.20.1510.10">
    <property type="entry name" value="Cation efflux protein transmembrane domain"/>
    <property type="match status" value="1"/>
</dbReference>
<feature type="transmembrane region" description="Helical" evidence="7">
    <location>
        <begin position="165"/>
        <end position="186"/>
    </location>
</feature>
<organism evidence="9 10">
    <name type="scientific">Saccoglossus kowalevskii</name>
    <name type="common">Acorn worm</name>
    <dbReference type="NCBI Taxonomy" id="10224"/>
    <lineage>
        <taxon>Eukaryota</taxon>
        <taxon>Metazoa</taxon>
        <taxon>Hemichordata</taxon>
        <taxon>Enteropneusta</taxon>
        <taxon>Harrimaniidae</taxon>
        <taxon>Saccoglossus</taxon>
    </lineage>
</organism>
<evidence type="ECO:0000256" key="3">
    <source>
        <dbReference type="ARBA" id="ARBA00022692"/>
    </source>
</evidence>
<sequence>MSEDVTTSSEDELECRPQNIIAVIDELEEIDSLLDSVPLKTTSNGNQQPPLDAPRHGNHDISERRPLVKTTTYTSLAKLKDNQKRRQDSITDEKIVIKKNVKSFYKKQDALIKMLSDAIDQIESGLDADTSNKWIARAAALSFFMNLLLLVAKVIAAYLSGSISIISSLVDSAIDLVSGVIIFASGRSIKKTNIYKYPI</sequence>
<dbReference type="Pfam" id="PF01545">
    <property type="entry name" value="Cation_efflux"/>
    <property type="match status" value="1"/>
</dbReference>
<comment type="subcellular location">
    <subcellularLocation>
        <location evidence="1">Membrane</location>
        <topology evidence="1">Multi-pass membrane protein</topology>
    </subcellularLocation>
</comment>
<feature type="compositionally biased region" description="Polar residues" evidence="6">
    <location>
        <begin position="39"/>
        <end position="49"/>
    </location>
</feature>
<keyword evidence="2" id="KW-0813">Transport</keyword>
<dbReference type="Proteomes" id="UP000694865">
    <property type="component" value="Unplaced"/>
</dbReference>
<feature type="transmembrane region" description="Helical" evidence="7">
    <location>
        <begin position="138"/>
        <end position="159"/>
    </location>
</feature>
<dbReference type="SUPFAM" id="SSF161111">
    <property type="entry name" value="Cation efflux protein transmembrane domain-like"/>
    <property type="match status" value="1"/>
</dbReference>
<keyword evidence="4 7" id="KW-1133">Transmembrane helix</keyword>
<evidence type="ECO:0000259" key="8">
    <source>
        <dbReference type="Pfam" id="PF01545"/>
    </source>
</evidence>
<dbReference type="PANTHER" id="PTHR43840:SF13">
    <property type="entry name" value="CATION EFFLUX PROTEIN CYTOPLASMIC DOMAIN-CONTAINING PROTEIN"/>
    <property type="match status" value="1"/>
</dbReference>